<keyword evidence="2" id="KW-0808">Transferase</keyword>
<dbReference type="PANTHER" id="PTHR36836">
    <property type="entry name" value="COLANIC ACID BIOSYNTHESIS PROTEIN WCAK"/>
    <property type="match status" value="1"/>
</dbReference>
<dbReference type="AlphaFoldDB" id="A0A5M5X007"/>
<dbReference type="GO" id="GO:0016740">
    <property type="term" value="F:transferase activity"/>
    <property type="evidence" value="ECO:0007669"/>
    <property type="project" value="UniProtKB-KW"/>
</dbReference>
<sequence>MNYKTLVMKILIINQHSMNHGDEAAGKALIRTLYDRGFQDIAVSYNMNDFDASCLFKYKNVKQILPTKKKARGLDKITKLYLKCPCFITRFLTLMYLQRRREVKMIKEANIVISAPGGVNMGLYRDYGYVWRLKEVLYQGKSLVIYSPSIGPFTTNDFFRKIAKEILTRSTFVSLRDTQSYRYAEDLSVHYIQSIDTAYLETPRMDLPLELLNLLPKEYVVLVPNELYSWHIDYFHYDKRSIDRFYSSLIDKFTSNGLTVVLLPQLFYQPNMEDEDYFNRLKAENEKVIVIPTYYDSDIQQAIIKRAQFVVGARYHTIVFSINNETPFVCLSYEHKMKNMLEILSLDSYSIDISYAFENHKIVIDKIWKMYLDRVSVLNVLYDGKKKAKLLARKTFDFLIKKLRSM</sequence>
<proteinExistence type="predicted"/>
<comment type="caution">
    <text evidence="2">The sequence shown here is derived from an EMBL/GenBank/DDBJ whole genome shotgun (WGS) entry which is preliminary data.</text>
</comment>
<dbReference type="PANTHER" id="PTHR36836:SF1">
    <property type="entry name" value="COLANIC ACID BIOSYNTHESIS PROTEIN WCAK"/>
    <property type="match status" value="1"/>
</dbReference>
<name>A0A5M5X007_BACFG</name>
<dbReference type="InterPro" id="IPR007345">
    <property type="entry name" value="Polysacch_pyruvyl_Trfase"/>
</dbReference>
<feature type="domain" description="Polysaccharide pyruvyl transferase" evidence="1">
    <location>
        <begin position="19"/>
        <end position="335"/>
    </location>
</feature>
<organism evidence="2 3">
    <name type="scientific">Bacteroides fragilis</name>
    <dbReference type="NCBI Taxonomy" id="817"/>
    <lineage>
        <taxon>Bacteria</taxon>
        <taxon>Pseudomonadati</taxon>
        <taxon>Bacteroidota</taxon>
        <taxon>Bacteroidia</taxon>
        <taxon>Bacteroidales</taxon>
        <taxon>Bacteroidaceae</taxon>
        <taxon>Bacteroides</taxon>
    </lineage>
</organism>
<evidence type="ECO:0000259" key="1">
    <source>
        <dbReference type="Pfam" id="PF04230"/>
    </source>
</evidence>
<gene>
    <name evidence="2" type="ORF">F2Z25_04050</name>
</gene>
<reference evidence="2 3" key="1">
    <citation type="journal article" date="2019" name="Nat. Med.">
        <title>A library of human gut bacterial isolates paired with longitudinal multiomics data enables mechanistic microbiome research.</title>
        <authorList>
            <person name="Poyet M."/>
            <person name="Groussin M."/>
            <person name="Gibbons S.M."/>
            <person name="Avila-Pacheco J."/>
            <person name="Jiang X."/>
            <person name="Kearney S.M."/>
            <person name="Perrotta A.R."/>
            <person name="Berdy B."/>
            <person name="Zhao S."/>
            <person name="Lieberman T.D."/>
            <person name="Swanson P.K."/>
            <person name="Smith M."/>
            <person name="Roesemann S."/>
            <person name="Alexander J.E."/>
            <person name="Rich S.A."/>
            <person name="Livny J."/>
            <person name="Vlamakis H."/>
            <person name="Clish C."/>
            <person name="Bullock K."/>
            <person name="Deik A."/>
            <person name="Scott J."/>
            <person name="Pierce K.A."/>
            <person name="Xavier R.J."/>
            <person name="Alm E.J."/>
        </authorList>
    </citation>
    <scope>NUCLEOTIDE SEQUENCE [LARGE SCALE GENOMIC DNA]</scope>
    <source>
        <strain evidence="2 3">BIOML-A1</strain>
    </source>
</reference>
<dbReference type="EMBL" id="VWAQ01000003">
    <property type="protein sequence ID" value="KAA5209334.1"/>
    <property type="molecule type" value="Genomic_DNA"/>
</dbReference>
<accession>A0A5M5X007</accession>
<evidence type="ECO:0000313" key="3">
    <source>
        <dbReference type="Proteomes" id="UP000429838"/>
    </source>
</evidence>
<dbReference type="Pfam" id="PF04230">
    <property type="entry name" value="PS_pyruv_trans"/>
    <property type="match status" value="1"/>
</dbReference>
<protein>
    <submittedName>
        <fullName evidence="2">Polysaccharide pyruvyl transferase family protein</fullName>
    </submittedName>
</protein>
<dbReference type="Proteomes" id="UP000429838">
    <property type="component" value="Unassembled WGS sequence"/>
</dbReference>
<evidence type="ECO:0000313" key="2">
    <source>
        <dbReference type="EMBL" id="KAA5209334.1"/>
    </source>
</evidence>